<name>A0A438K7Z0_VITVI</name>
<evidence type="ECO:0000313" key="2">
    <source>
        <dbReference type="Proteomes" id="UP000288805"/>
    </source>
</evidence>
<protein>
    <submittedName>
        <fullName evidence="1">Uncharacterized protein</fullName>
    </submittedName>
</protein>
<reference evidence="1 2" key="1">
    <citation type="journal article" date="2018" name="PLoS Genet.">
        <title>Population sequencing reveals clonal diversity and ancestral inbreeding in the grapevine cultivar Chardonnay.</title>
        <authorList>
            <person name="Roach M.J."/>
            <person name="Johnson D.L."/>
            <person name="Bohlmann J."/>
            <person name="van Vuuren H.J."/>
            <person name="Jones S.J."/>
            <person name="Pretorius I.S."/>
            <person name="Schmidt S.A."/>
            <person name="Borneman A.R."/>
        </authorList>
    </citation>
    <scope>NUCLEOTIDE SEQUENCE [LARGE SCALE GENOMIC DNA]</scope>
    <source>
        <strain evidence="2">cv. Chardonnay</strain>
        <tissue evidence="1">Leaf</tissue>
    </source>
</reference>
<evidence type="ECO:0000313" key="1">
    <source>
        <dbReference type="EMBL" id="RVX17314.1"/>
    </source>
</evidence>
<dbReference type="EMBL" id="QGNW01000013">
    <property type="protein sequence ID" value="RVX17314.1"/>
    <property type="molecule type" value="Genomic_DNA"/>
</dbReference>
<proteinExistence type="predicted"/>
<accession>A0A438K7Z0</accession>
<dbReference type="AlphaFoldDB" id="A0A438K7Z0"/>
<comment type="caution">
    <text evidence="1">The sequence shown here is derived from an EMBL/GenBank/DDBJ whole genome shotgun (WGS) entry which is preliminary data.</text>
</comment>
<gene>
    <name evidence="1" type="ORF">CK203_003564</name>
</gene>
<organism evidence="1 2">
    <name type="scientific">Vitis vinifera</name>
    <name type="common">Grape</name>
    <dbReference type="NCBI Taxonomy" id="29760"/>
    <lineage>
        <taxon>Eukaryota</taxon>
        <taxon>Viridiplantae</taxon>
        <taxon>Streptophyta</taxon>
        <taxon>Embryophyta</taxon>
        <taxon>Tracheophyta</taxon>
        <taxon>Spermatophyta</taxon>
        <taxon>Magnoliopsida</taxon>
        <taxon>eudicotyledons</taxon>
        <taxon>Gunneridae</taxon>
        <taxon>Pentapetalae</taxon>
        <taxon>rosids</taxon>
        <taxon>Vitales</taxon>
        <taxon>Vitaceae</taxon>
        <taxon>Viteae</taxon>
        <taxon>Vitis</taxon>
    </lineage>
</organism>
<dbReference type="Proteomes" id="UP000288805">
    <property type="component" value="Unassembled WGS sequence"/>
</dbReference>
<sequence>MGLEGLKPLHKLVIPVEKHGSVACWESLKKWGIGIEGKGKAEKIGGDDGIKAVKAKLIFGLQLVTDKIKVTPFKEGKRKIRQGPGI</sequence>